<dbReference type="Gene3D" id="1.10.510.10">
    <property type="entry name" value="Transferase(Phosphotransferase) domain 1"/>
    <property type="match status" value="1"/>
</dbReference>
<keyword evidence="2 6" id="KW-0547">Nucleotide-binding</keyword>
<dbReference type="InterPro" id="IPR000719">
    <property type="entry name" value="Prot_kinase_dom"/>
</dbReference>
<dbReference type="PROSITE" id="PS00108">
    <property type="entry name" value="PROTEIN_KINASE_ST"/>
    <property type="match status" value="1"/>
</dbReference>
<keyword evidence="1" id="KW-0597">Phosphoprotein</keyword>
<dbReference type="CDD" id="cd21780">
    <property type="entry name" value="MobB_Trc-like"/>
    <property type="match status" value="1"/>
</dbReference>
<dbReference type="SUPFAM" id="SSF56112">
    <property type="entry name" value="Protein kinase-like (PK-like)"/>
    <property type="match status" value="1"/>
</dbReference>
<dbReference type="EMBL" id="CP092879">
    <property type="protein sequence ID" value="UYV78909.1"/>
    <property type="molecule type" value="Genomic_DNA"/>
</dbReference>
<dbReference type="PROSITE" id="PS50879">
    <property type="entry name" value="RNASE_H_1"/>
    <property type="match status" value="1"/>
</dbReference>
<dbReference type="Pfam" id="PF00075">
    <property type="entry name" value="RNase_H"/>
    <property type="match status" value="1"/>
</dbReference>
<dbReference type="InterPro" id="IPR008271">
    <property type="entry name" value="Ser/Thr_kinase_AS"/>
</dbReference>
<feature type="domain" description="Protein kinase" evidence="8">
    <location>
        <begin position="92"/>
        <end position="386"/>
    </location>
</feature>
<dbReference type="InterPro" id="IPR012337">
    <property type="entry name" value="RNaseH-like_sf"/>
</dbReference>
<dbReference type="SMART" id="SM00220">
    <property type="entry name" value="S_TKc"/>
    <property type="match status" value="1"/>
</dbReference>
<dbReference type="Gene3D" id="3.30.200.20">
    <property type="entry name" value="Phosphorylase Kinase, domain 1"/>
    <property type="match status" value="1"/>
</dbReference>
<dbReference type="InterPro" id="IPR017441">
    <property type="entry name" value="Protein_kinase_ATP_BS"/>
</dbReference>
<evidence type="ECO:0000256" key="5">
    <source>
        <dbReference type="ARBA" id="ARBA00048679"/>
    </source>
</evidence>
<keyword evidence="3 6" id="KW-0067">ATP-binding</keyword>
<evidence type="ECO:0000256" key="6">
    <source>
        <dbReference type="PROSITE-ProRule" id="PRU10141"/>
    </source>
</evidence>
<dbReference type="SUPFAM" id="SSF53098">
    <property type="entry name" value="Ribonuclease H-like"/>
    <property type="match status" value="1"/>
</dbReference>
<comment type="catalytic activity">
    <reaction evidence="5">
        <text>L-seryl-[protein] + ATP = O-phospho-L-seryl-[protein] + ADP + H(+)</text>
        <dbReference type="Rhea" id="RHEA:17989"/>
        <dbReference type="Rhea" id="RHEA-COMP:9863"/>
        <dbReference type="Rhea" id="RHEA-COMP:11604"/>
        <dbReference type="ChEBI" id="CHEBI:15378"/>
        <dbReference type="ChEBI" id="CHEBI:29999"/>
        <dbReference type="ChEBI" id="CHEBI:30616"/>
        <dbReference type="ChEBI" id="CHEBI:83421"/>
        <dbReference type="ChEBI" id="CHEBI:456216"/>
        <dbReference type="EC" id="2.7.11.1"/>
    </reaction>
</comment>
<evidence type="ECO:0000313" key="10">
    <source>
        <dbReference type="EMBL" id="UYV78909.1"/>
    </source>
</evidence>
<sequence>MAATTTEVGEATINFSGHTLDKATKAKVLLENYYSNLLAQHSERKSRQEKLEDSMKEEGLSEEQKQEKRVQHAQKETEFLRLKRSRLGVEDFEPLKVIGRGAFGEVRLVQKKDTGHVYAMKILRKADMLEKEQVAHVRAERDILVEADHQWVVKMYYSFQDAMNLYLIMEFLPGGDMMTLLMKKDTLSEECTQFYIAETALAIDSIHKLGFIHRDIKPDNLLLDARGHIKLSDFGLCTGMKKSHRTEFYRDLSQAKPSDFTSNPTDSKRRAESWKKNRRQLAYSTVGTPDYIAPEVFLQTGYNNSCDWWSLGVIMYEMLIGYPPFCSETPQETYRKVMGWRETLVFPPEVPISTEARELIQGFCCEADRRVGSTGGVAQIRQQPFFKGVDWEHIRERPAATPVQVKSIDDTSNFDEFPDVDLKIHWKTATIIPIKKFNKSADDPNNYRPISLTKNYTQRLTYHLDTRNLLPEEQYGFRKGHGTIDQLLFFTQKVKDAQNRKPTSRTIAAFLDLTKLLIRYIRVKYNGTLSKTFKLYQKKKFHIKPILDFSLMALFYGAATLTGKKAERDLNKTLLHLKKFSNKHKLEFNPQKSETCLFTTDKKLYKIRPKIILKEQQLQYNKHPKYIGYTLDPEINSSKHIEEVIRKGRDRLKILKFISGREWGADATTLKLTYTSLIRPILEYGYQIYGTASETNLKSLERIQLSAARIITGLRNTCPNDIVLYEADIMPLKDRRSYNLPKYINKIKSYGNKHRTSNYILNWESNIRLKKEGPLHLAKRNEFLKYKVEKNYLAEKISPCKPLQNVIFNATLNEPTNKQYQNPEYLKQLSLEIINNIPKNAITIYTDGSRDELGHTGSGCLIKTTNGIEKMNRRNPDFCSVFRSELIAIYEALKSIRNTNYQDIWILTDSRSTIQHLSHTGELRDKVSRNIIGVLQKLSKPSKIHLQWIPSHVGTEGNEAADVLAKKSTKEPLPQKNKLTFKEIETVSKTKINKNWRIPPKHSWYSGVNRGGVLNIRNRQQQTTLTRFRTGHLKPLKIENNNKIYPT</sequence>
<feature type="domain" description="RNase H type-1" evidence="9">
    <location>
        <begin position="838"/>
        <end position="970"/>
    </location>
</feature>
<dbReference type="Gene3D" id="3.30.420.10">
    <property type="entry name" value="Ribonuclease H-like superfamily/Ribonuclease H"/>
    <property type="match status" value="1"/>
</dbReference>
<feature type="binding site" evidence="6">
    <location>
        <position position="121"/>
    </location>
    <ligand>
        <name>ATP</name>
        <dbReference type="ChEBI" id="CHEBI:30616"/>
    </ligand>
</feature>
<dbReference type="InterPro" id="IPR011009">
    <property type="entry name" value="Kinase-like_dom_sf"/>
</dbReference>
<proteinExistence type="predicted"/>
<dbReference type="InterPro" id="IPR036397">
    <property type="entry name" value="RNaseH_sf"/>
</dbReference>
<organism evidence="10 11">
    <name type="scientific">Cordylochernes scorpioides</name>
    <dbReference type="NCBI Taxonomy" id="51811"/>
    <lineage>
        <taxon>Eukaryota</taxon>
        <taxon>Metazoa</taxon>
        <taxon>Ecdysozoa</taxon>
        <taxon>Arthropoda</taxon>
        <taxon>Chelicerata</taxon>
        <taxon>Arachnida</taxon>
        <taxon>Pseudoscorpiones</taxon>
        <taxon>Cheliferoidea</taxon>
        <taxon>Chernetidae</taxon>
        <taxon>Cordylochernes</taxon>
    </lineage>
</organism>
<evidence type="ECO:0000259" key="9">
    <source>
        <dbReference type="PROSITE" id="PS50879"/>
    </source>
</evidence>
<keyword evidence="11" id="KW-1185">Reference proteome</keyword>
<evidence type="ECO:0000256" key="1">
    <source>
        <dbReference type="ARBA" id="ARBA00022553"/>
    </source>
</evidence>
<evidence type="ECO:0000256" key="7">
    <source>
        <dbReference type="SAM" id="MobiDB-lite"/>
    </source>
</evidence>
<dbReference type="PANTHER" id="PTHR22988:SF76">
    <property type="entry name" value="CHROMOSOME UNDETERMINED SCAFFOLD_135, WHOLE GENOME SHOTGUN SEQUENCE"/>
    <property type="match status" value="1"/>
</dbReference>
<name>A0ABY6LDH1_9ARAC</name>
<dbReference type="InterPro" id="IPR002156">
    <property type="entry name" value="RNaseH_domain"/>
</dbReference>
<accession>A0ABY6LDH1</accession>
<feature type="region of interest" description="Disordered" evidence="7">
    <location>
        <begin position="41"/>
        <end position="72"/>
    </location>
</feature>
<evidence type="ECO:0000256" key="2">
    <source>
        <dbReference type="ARBA" id="ARBA00022741"/>
    </source>
</evidence>
<evidence type="ECO:0000313" key="11">
    <source>
        <dbReference type="Proteomes" id="UP001235939"/>
    </source>
</evidence>
<evidence type="ECO:0000256" key="4">
    <source>
        <dbReference type="ARBA" id="ARBA00047899"/>
    </source>
</evidence>
<protein>
    <submittedName>
        <fullName evidence="10">STK38</fullName>
    </submittedName>
</protein>
<dbReference type="PANTHER" id="PTHR22988">
    <property type="entry name" value="MYOTONIC DYSTROPHY S/T KINASE-RELATED"/>
    <property type="match status" value="1"/>
</dbReference>
<dbReference type="PROSITE" id="PS50011">
    <property type="entry name" value="PROTEIN_KINASE_DOM"/>
    <property type="match status" value="1"/>
</dbReference>
<dbReference type="InterPro" id="IPR050839">
    <property type="entry name" value="Rho-assoc_Ser/Thr_Kinase"/>
</dbReference>
<gene>
    <name evidence="10" type="ORF">LAZ67_17000238</name>
</gene>
<comment type="catalytic activity">
    <reaction evidence="4">
        <text>L-threonyl-[protein] + ATP = O-phospho-L-threonyl-[protein] + ADP + H(+)</text>
        <dbReference type="Rhea" id="RHEA:46608"/>
        <dbReference type="Rhea" id="RHEA-COMP:11060"/>
        <dbReference type="Rhea" id="RHEA-COMP:11605"/>
        <dbReference type="ChEBI" id="CHEBI:15378"/>
        <dbReference type="ChEBI" id="CHEBI:30013"/>
        <dbReference type="ChEBI" id="CHEBI:30616"/>
        <dbReference type="ChEBI" id="CHEBI:61977"/>
        <dbReference type="ChEBI" id="CHEBI:456216"/>
        <dbReference type="EC" id="2.7.11.1"/>
    </reaction>
</comment>
<reference evidence="10 11" key="1">
    <citation type="submission" date="2022-01" db="EMBL/GenBank/DDBJ databases">
        <title>A chromosomal length assembly of Cordylochernes scorpioides.</title>
        <authorList>
            <person name="Zeh D."/>
            <person name="Zeh J."/>
        </authorList>
    </citation>
    <scope>NUCLEOTIDE SEQUENCE [LARGE SCALE GENOMIC DNA]</scope>
    <source>
        <strain evidence="10">IN4F17</strain>
        <tissue evidence="10">Whole Body</tissue>
    </source>
</reference>
<dbReference type="PROSITE" id="PS00107">
    <property type="entry name" value="PROTEIN_KINASE_ATP"/>
    <property type="match status" value="1"/>
</dbReference>
<evidence type="ECO:0000259" key="8">
    <source>
        <dbReference type="PROSITE" id="PS50011"/>
    </source>
</evidence>
<dbReference type="Proteomes" id="UP001235939">
    <property type="component" value="Chromosome 17"/>
</dbReference>
<evidence type="ECO:0000256" key="3">
    <source>
        <dbReference type="ARBA" id="ARBA00022840"/>
    </source>
</evidence>
<dbReference type="Pfam" id="PF00069">
    <property type="entry name" value="Pkinase"/>
    <property type="match status" value="1"/>
</dbReference>
<dbReference type="CDD" id="cd09276">
    <property type="entry name" value="Rnase_HI_RT_non_LTR"/>
    <property type="match status" value="1"/>
</dbReference>
<dbReference type="CDD" id="cd05599">
    <property type="entry name" value="STKc_NDR_like"/>
    <property type="match status" value="1"/>
</dbReference>